<gene>
    <name evidence="3" type="ORF">HGRIS_006054</name>
</gene>
<evidence type="ECO:0000313" key="4">
    <source>
        <dbReference type="Proteomes" id="UP001556367"/>
    </source>
</evidence>
<keyword evidence="4" id="KW-1185">Reference proteome</keyword>
<dbReference type="EMBL" id="JASNQZ010000001">
    <property type="protein sequence ID" value="KAL0961070.1"/>
    <property type="molecule type" value="Genomic_DNA"/>
</dbReference>
<feature type="compositionally biased region" description="Polar residues" evidence="1">
    <location>
        <begin position="208"/>
        <end position="233"/>
    </location>
</feature>
<name>A0ABR3JYM8_9AGAR</name>
<proteinExistence type="predicted"/>
<feature type="compositionally biased region" description="Basic and acidic residues" evidence="1">
    <location>
        <begin position="271"/>
        <end position="283"/>
    </location>
</feature>
<organism evidence="3 4">
    <name type="scientific">Hohenbuehelia grisea</name>
    <dbReference type="NCBI Taxonomy" id="104357"/>
    <lineage>
        <taxon>Eukaryota</taxon>
        <taxon>Fungi</taxon>
        <taxon>Dikarya</taxon>
        <taxon>Basidiomycota</taxon>
        <taxon>Agaricomycotina</taxon>
        <taxon>Agaricomycetes</taxon>
        <taxon>Agaricomycetidae</taxon>
        <taxon>Agaricales</taxon>
        <taxon>Pleurotineae</taxon>
        <taxon>Pleurotaceae</taxon>
        <taxon>Hohenbuehelia</taxon>
    </lineage>
</organism>
<protein>
    <recommendedName>
        <fullName evidence="2">Transcription factor CBF/NF-Y/archaeal histone domain-containing protein</fullName>
    </recommendedName>
</protein>
<dbReference type="SUPFAM" id="SSF47113">
    <property type="entry name" value="Histone-fold"/>
    <property type="match status" value="1"/>
</dbReference>
<feature type="region of interest" description="Disordered" evidence="1">
    <location>
        <begin position="198"/>
        <end position="386"/>
    </location>
</feature>
<feature type="compositionally biased region" description="Polar residues" evidence="1">
    <location>
        <begin position="370"/>
        <end position="380"/>
    </location>
</feature>
<reference evidence="4" key="1">
    <citation type="submission" date="2024-06" db="EMBL/GenBank/DDBJ databases">
        <title>Multi-omics analyses provide insights into the biosynthesis of the anticancer antibiotic pleurotin in Hohenbuehelia grisea.</title>
        <authorList>
            <person name="Weaver J.A."/>
            <person name="Alberti F."/>
        </authorList>
    </citation>
    <scope>NUCLEOTIDE SEQUENCE [LARGE SCALE GENOMIC DNA]</scope>
    <source>
        <strain evidence="4">T-177</strain>
    </source>
</reference>
<feature type="domain" description="Transcription factor CBF/NF-Y/archaeal histone" evidence="2">
    <location>
        <begin position="57"/>
        <end position="118"/>
    </location>
</feature>
<dbReference type="InterPro" id="IPR009072">
    <property type="entry name" value="Histone-fold"/>
</dbReference>
<feature type="compositionally biased region" description="Polar residues" evidence="1">
    <location>
        <begin position="285"/>
        <end position="294"/>
    </location>
</feature>
<evidence type="ECO:0000259" key="2">
    <source>
        <dbReference type="Pfam" id="PF00808"/>
    </source>
</evidence>
<feature type="region of interest" description="Disordered" evidence="1">
    <location>
        <begin position="1"/>
        <end position="54"/>
    </location>
</feature>
<dbReference type="Proteomes" id="UP001556367">
    <property type="component" value="Unassembled WGS sequence"/>
</dbReference>
<comment type="caution">
    <text evidence="3">The sequence shown here is derived from an EMBL/GenBank/DDBJ whole genome shotgun (WGS) entry which is preliminary data.</text>
</comment>
<feature type="compositionally biased region" description="Polar residues" evidence="1">
    <location>
        <begin position="36"/>
        <end position="46"/>
    </location>
</feature>
<evidence type="ECO:0000313" key="3">
    <source>
        <dbReference type="EMBL" id="KAL0961070.1"/>
    </source>
</evidence>
<accession>A0ABR3JYM8</accession>
<feature type="compositionally biased region" description="Acidic residues" evidence="1">
    <location>
        <begin position="14"/>
        <end position="32"/>
    </location>
</feature>
<dbReference type="Pfam" id="PF00808">
    <property type="entry name" value="CBFD_NFYB_HMF"/>
    <property type="match status" value="1"/>
</dbReference>
<sequence length="386" mass="41433">MFHPLSDPNYPNDSEAEDGVDQLYSDSEDEPEGPSANAQKPASSSAKGRVRSPGQTLLPAQRVENMLQADGITGNLTLSKEGLYVLSVATEEFIKRMVQAGERHASAERRNLVTYRDMGTFSCDKTPRVYISTRYLLPPPPSYENSCRRSKDTIPTPIPIAEAFRLRSQKEREHFELDPATAGSSSVATLAVLSAPPPLPLPPVQSQSKSEASNPKSKTRLTNGKSNGSTNHRGGNVYPNITPDPIVHSENRSESISRTGSADLVQAANGRDARTRSRQERASYPRSQSGTLSISEHDVAPGSSLSITPTPVPSRDEPIDTPSPGAHPSAPYARDNPRPAQLTGPGQPSQLAGPASAFLLQGPGAPFGRGSQNPGRTIYSQRLPLE</sequence>
<evidence type="ECO:0000256" key="1">
    <source>
        <dbReference type="SAM" id="MobiDB-lite"/>
    </source>
</evidence>
<dbReference type="InterPro" id="IPR003958">
    <property type="entry name" value="CBFA_NFYB_domain"/>
</dbReference>
<dbReference type="Gene3D" id="1.10.20.10">
    <property type="entry name" value="Histone, subunit A"/>
    <property type="match status" value="1"/>
</dbReference>